<evidence type="ECO:0000256" key="1">
    <source>
        <dbReference type="SAM" id="SignalP"/>
    </source>
</evidence>
<keyword evidence="3" id="KW-1185">Reference proteome</keyword>
<evidence type="ECO:0008006" key="4">
    <source>
        <dbReference type="Google" id="ProtNLM"/>
    </source>
</evidence>
<accession>A0A1P8WQH7</accession>
<sequence length="431" mass="46200" precursor="true">MIRRSWRSLLAGVALFGGAAAMNTASAADIYPTGGANARTQQLFANNGNQLTYQLASMSCSDAGGCCDSSCSAPVGCDLGCGEYGDGNYCGEGCSADDDGGEITFGGWIQMGYHNGITPLSTTRNEGLAFNDHPHRFNLHQGWLYAEKVADGSDGLDWGFRVDAMYGVDAAQTQSFGNAPGRFDFGGDFTRGAGYGFALPQVYGEVATGDLSVKIGHFYTLIGYEVVTAPDNFFYSHALTMFNSEPFTHTGALATYTASDDVTLYGGWTAGWDTGFDQLNNGSSFLGGFSTGIGENITFTYIATAGELGWRGNGYSHSIVIDTALTDDLNYVIQSDLVRTNDHDADPTTPGKDDDIGINQYLIYSLSEKVGLGTRVEWWKNEGRSQYAATFGVNVKPMDNLIVRPEIRHDWKLAAPDSTATTFGIDAILTF</sequence>
<dbReference type="STRING" id="1891926.Fuma_05975"/>
<name>A0A1P8WQH7_9PLAN</name>
<evidence type="ECO:0000313" key="2">
    <source>
        <dbReference type="EMBL" id="APZ96307.1"/>
    </source>
</evidence>
<keyword evidence="1" id="KW-0732">Signal</keyword>
<proteinExistence type="predicted"/>
<dbReference type="EMBL" id="CP017641">
    <property type="protein sequence ID" value="APZ96307.1"/>
    <property type="molecule type" value="Genomic_DNA"/>
</dbReference>
<reference evidence="2 3" key="1">
    <citation type="journal article" date="2016" name="Front. Microbiol.">
        <title>Fuerstia marisgermanicae gen. nov., sp. nov., an Unusual Member of the Phylum Planctomycetes from the German Wadden Sea.</title>
        <authorList>
            <person name="Kohn T."/>
            <person name="Heuer A."/>
            <person name="Jogler M."/>
            <person name="Vollmers J."/>
            <person name="Boedeker C."/>
            <person name="Bunk B."/>
            <person name="Rast P."/>
            <person name="Borchert D."/>
            <person name="Glockner I."/>
            <person name="Freese H.M."/>
            <person name="Klenk H.P."/>
            <person name="Overmann J."/>
            <person name="Kaster A.K."/>
            <person name="Rohde M."/>
            <person name="Wiegand S."/>
            <person name="Jogler C."/>
        </authorList>
    </citation>
    <scope>NUCLEOTIDE SEQUENCE [LARGE SCALE GENOMIC DNA]</scope>
    <source>
        <strain evidence="2 3">NH11</strain>
    </source>
</reference>
<dbReference type="Pfam" id="PF07642">
    <property type="entry name" value="BBP2"/>
    <property type="match status" value="1"/>
</dbReference>
<feature type="chain" id="PRO_5012207818" description="Porin" evidence="1">
    <location>
        <begin position="28"/>
        <end position="431"/>
    </location>
</feature>
<protein>
    <recommendedName>
        <fullName evidence="4">Porin</fullName>
    </recommendedName>
</protein>
<dbReference type="SUPFAM" id="SSF56935">
    <property type="entry name" value="Porins"/>
    <property type="match status" value="1"/>
</dbReference>
<evidence type="ECO:0000313" key="3">
    <source>
        <dbReference type="Proteomes" id="UP000187735"/>
    </source>
</evidence>
<dbReference type="Proteomes" id="UP000187735">
    <property type="component" value="Chromosome"/>
</dbReference>
<dbReference type="KEGG" id="fmr:Fuma_05975"/>
<dbReference type="OrthoDB" id="9775763at2"/>
<feature type="signal peptide" evidence="1">
    <location>
        <begin position="1"/>
        <end position="27"/>
    </location>
</feature>
<dbReference type="AlphaFoldDB" id="A0A1P8WQH7"/>
<gene>
    <name evidence="2" type="ORF">Fuma_05975</name>
</gene>
<dbReference type="InterPro" id="IPR011486">
    <property type="entry name" value="BBP2"/>
</dbReference>
<dbReference type="RefSeq" id="WP_083732426.1">
    <property type="nucleotide sequence ID" value="NZ_CP017641.1"/>
</dbReference>
<organism evidence="2 3">
    <name type="scientific">Fuerstiella marisgermanici</name>
    <dbReference type="NCBI Taxonomy" id="1891926"/>
    <lineage>
        <taxon>Bacteria</taxon>
        <taxon>Pseudomonadati</taxon>
        <taxon>Planctomycetota</taxon>
        <taxon>Planctomycetia</taxon>
        <taxon>Planctomycetales</taxon>
        <taxon>Planctomycetaceae</taxon>
        <taxon>Fuerstiella</taxon>
    </lineage>
</organism>